<dbReference type="GO" id="GO:0009166">
    <property type="term" value="P:nucleotide catabolic process"/>
    <property type="evidence" value="ECO:0007669"/>
    <property type="project" value="InterPro"/>
</dbReference>
<dbReference type="EMBL" id="CP121271">
    <property type="protein sequence ID" value="WMC86623.1"/>
    <property type="molecule type" value="Genomic_DNA"/>
</dbReference>
<dbReference type="Gene3D" id="3.60.21.10">
    <property type="match status" value="1"/>
</dbReference>
<evidence type="ECO:0000313" key="7">
    <source>
        <dbReference type="Proteomes" id="UP001605990"/>
    </source>
</evidence>
<dbReference type="InterPro" id="IPR029052">
    <property type="entry name" value="Metallo-depent_PP-like"/>
</dbReference>
<dbReference type="InterPro" id="IPR036907">
    <property type="entry name" value="5'-Nucleotdase_C_sf"/>
</dbReference>
<dbReference type="Pfam" id="PF00149">
    <property type="entry name" value="Metallophos"/>
    <property type="match status" value="1"/>
</dbReference>
<evidence type="ECO:0000259" key="2">
    <source>
        <dbReference type="Pfam" id="PF00149"/>
    </source>
</evidence>
<reference evidence="5" key="1">
    <citation type="submission" date="2023-03" db="EMBL/GenBank/DDBJ databases">
        <title>Borrelidin-producing and root-colonizing Streptomyces rochei is a potent biopesticide for soil-borne oomycete-caused plant diseases.</title>
        <authorList>
            <person name="Zhou D."/>
            <person name="Wang X."/>
            <person name="Navarro-Munoz J.C."/>
            <person name="Li W."/>
            <person name="Li J."/>
            <person name="Jiu M."/>
            <person name="Deng S."/>
            <person name="Ye Y."/>
            <person name="Daly P."/>
            <person name="Wei L."/>
        </authorList>
    </citation>
    <scope>NUCLEOTIDE SEQUENCE</scope>
    <source>
        <strain evidence="5">JK1</strain>
    </source>
</reference>
<dbReference type="InterPro" id="IPR004843">
    <property type="entry name" value="Calcineurin-like_PHP"/>
</dbReference>
<dbReference type="GeneID" id="90943176"/>
<sequence>MQSLGSDRRTVHRVLWRLLALIAGVVMAGTAAVTPAAADERHDPVDVQLVSLTDFHGYLGEYGATIVGSHRGDPAVRVGGGSYLATHVKRLREGRDNSLLFSVGDDFSGWPDETEWFWNEPTIEYLNALGLQFSTVGNHEMDRGFAFLRHMREGTCEGRPDRDLCFRDSSGQRFAGADYEYYSANLLDRSTGRPALKPYHVQQVDDGRGGTLPVGFVHATTALTSGEPMSYTPSGYSYGDEVKAINRSVERLRARGVRAIVAVVHEGFSQQNGNGHNDCVDPFGPVVDYNRAISPAVDAIVTGHWHATVNCMLPDPAGNPRPVVEAGNHGHLVNEINLKLDPRTGEVLRQHTTSVNHAVTQDVPRDAEADRIAAYWRGKLGERAAKPIGSITGDITRARDAEGESALYDVAADAYRWAADRDGRADLGLAMPDTLRRDLTYAPAPGNSADAPGRVLFPEAAVGTVADSGIGVGVVRGTLTGRELVALLESQWQSAPDGSVTFRPVAVSGNVSYRFDADGPVGERIERGSVRIDGRRVADGRKYRVATLATAFMEQRALPGFEELVGARDQDRSAYMGGDALWHYLSAHPRLAPPALDRARAS</sequence>
<dbReference type="GO" id="GO:0008768">
    <property type="term" value="F:UDP-sugar diphosphatase activity"/>
    <property type="evidence" value="ECO:0007669"/>
    <property type="project" value="TreeGrafter"/>
</dbReference>
<dbReference type="InterPro" id="IPR006179">
    <property type="entry name" value="5_nucleotidase/apyrase"/>
</dbReference>
<dbReference type="SUPFAM" id="SSF56300">
    <property type="entry name" value="Metallo-dependent phosphatases"/>
    <property type="match status" value="1"/>
</dbReference>
<gene>
    <name evidence="4" type="ORF">ACGU38_21825</name>
    <name evidence="5" type="ORF">P7W03_14090</name>
</gene>
<dbReference type="SUPFAM" id="SSF55816">
    <property type="entry name" value="5'-nucleotidase (syn. UDP-sugar hydrolase), C-terminal domain"/>
    <property type="match status" value="1"/>
</dbReference>
<dbReference type="InterPro" id="IPR008334">
    <property type="entry name" value="5'-Nucleotdase_C"/>
</dbReference>
<evidence type="ECO:0000313" key="4">
    <source>
        <dbReference type="EMBL" id="MFG6297995.1"/>
    </source>
</evidence>
<dbReference type="PANTHER" id="PTHR11575">
    <property type="entry name" value="5'-NUCLEOTIDASE-RELATED"/>
    <property type="match status" value="1"/>
</dbReference>
<dbReference type="RefSeq" id="WP_046248130.1">
    <property type="nucleotide sequence ID" value="NZ_CP121271.1"/>
</dbReference>
<evidence type="ECO:0000313" key="5">
    <source>
        <dbReference type="EMBL" id="WMC86623.1"/>
    </source>
</evidence>
<feature type="domain" description="5'-Nucleotidase C-terminal" evidence="3">
    <location>
        <begin position="388"/>
        <end position="550"/>
    </location>
</feature>
<keyword evidence="1" id="KW-0732">Signal</keyword>
<feature type="domain" description="Calcineurin-like phosphoesterase" evidence="2">
    <location>
        <begin position="52"/>
        <end position="307"/>
    </location>
</feature>
<dbReference type="EMBL" id="JBIENY010000303">
    <property type="protein sequence ID" value="MFG6297995.1"/>
    <property type="molecule type" value="Genomic_DNA"/>
</dbReference>
<dbReference type="Proteomes" id="UP001605990">
    <property type="component" value="Unassembled WGS sequence"/>
</dbReference>
<keyword evidence="7" id="KW-1185">Reference proteome</keyword>
<evidence type="ECO:0000259" key="3">
    <source>
        <dbReference type="Pfam" id="PF02872"/>
    </source>
</evidence>
<name>A0AAX3ZJ33_STRRO</name>
<evidence type="ECO:0000313" key="6">
    <source>
        <dbReference type="Proteomes" id="UP001231701"/>
    </source>
</evidence>
<dbReference type="PANTHER" id="PTHR11575:SF24">
    <property type="entry name" value="5'-NUCLEOTIDASE"/>
    <property type="match status" value="1"/>
</dbReference>
<accession>A0AAX3ZJ33</accession>
<organism evidence="5 6">
    <name type="scientific">Streptomyces rochei</name>
    <name type="common">Streptomyces parvullus</name>
    <dbReference type="NCBI Taxonomy" id="1928"/>
    <lineage>
        <taxon>Bacteria</taxon>
        <taxon>Bacillati</taxon>
        <taxon>Actinomycetota</taxon>
        <taxon>Actinomycetes</taxon>
        <taxon>Kitasatosporales</taxon>
        <taxon>Streptomycetaceae</taxon>
        <taxon>Streptomyces</taxon>
        <taxon>Streptomyces rochei group</taxon>
    </lineage>
</organism>
<dbReference type="Gene3D" id="3.90.780.10">
    <property type="entry name" value="5'-Nucleotidase, C-terminal domain"/>
    <property type="match status" value="1"/>
</dbReference>
<proteinExistence type="predicted"/>
<dbReference type="GO" id="GO:0030288">
    <property type="term" value="C:outer membrane-bounded periplasmic space"/>
    <property type="evidence" value="ECO:0007669"/>
    <property type="project" value="TreeGrafter"/>
</dbReference>
<protein>
    <submittedName>
        <fullName evidence="5">Bifunctional metallophosphatase/5'-nucleotidase</fullName>
    </submittedName>
</protein>
<evidence type="ECO:0000256" key="1">
    <source>
        <dbReference type="ARBA" id="ARBA00022729"/>
    </source>
</evidence>
<reference evidence="4 7" key="2">
    <citation type="submission" date="2024-10" db="EMBL/GenBank/DDBJ databases">
        <title>Draft genome assembly of a novel steroid transforming actinomycete isolated from African clawed frog Xenopus laevis.</title>
        <authorList>
            <person name="Bragin E."/>
            <person name="Kollerov V."/>
            <person name="Donova M.V."/>
        </authorList>
    </citation>
    <scope>NUCLEOTIDE SEQUENCE [LARGE SCALE GENOMIC DNA]</scope>
    <source>
        <strain evidence="4 7">MTOC-St3</strain>
    </source>
</reference>
<dbReference type="GO" id="GO:0008253">
    <property type="term" value="F:5'-nucleotidase activity"/>
    <property type="evidence" value="ECO:0007669"/>
    <property type="project" value="TreeGrafter"/>
</dbReference>
<dbReference type="Proteomes" id="UP001231701">
    <property type="component" value="Chromosome"/>
</dbReference>
<dbReference type="Pfam" id="PF02872">
    <property type="entry name" value="5_nucleotid_C"/>
    <property type="match status" value="1"/>
</dbReference>
<dbReference type="AlphaFoldDB" id="A0AAX3ZJ33"/>